<sequence>MDYIVRATDKDNKIRIFAALTTDMVEMARKTHNTTPVATAALGRTLTATSIMGTMMKSDKDKLTITIKGNGPIGSIVAVSNSKGVVKGYVSNPDVDVPLKYEGKLDVSAAVGKEGSLTVIKDLGLKKPYIGKYELVSGEIAEDFTAYFAHSEQQPSAVALGVLVDVDYSVKAAGGFIVQLMPDASEEVITTLENNLSKMEPISTLIDKGKTPEDIIAIVLDGLEYNILEKHNVKFECDCSRERIEKALITLGENTLSEILHEDKKAEVVCHFCNEKYQFSEKQLKNIIENMG</sequence>
<dbReference type="SUPFAM" id="SSF64397">
    <property type="entry name" value="Hsp33 domain"/>
    <property type="match status" value="1"/>
</dbReference>
<dbReference type="Proteomes" id="UP000323392">
    <property type="component" value="Unassembled WGS sequence"/>
</dbReference>
<dbReference type="PANTHER" id="PTHR30111:SF1">
    <property type="entry name" value="33 KDA CHAPERONIN"/>
    <property type="match status" value="1"/>
</dbReference>
<keyword evidence="4 6" id="KW-0143">Chaperone</keyword>
<comment type="subcellular location">
    <subcellularLocation>
        <location evidence="6">Cytoplasm</location>
    </subcellularLocation>
</comment>
<keyword evidence="3 6" id="KW-1015">Disulfide bond</keyword>
<comment type="similarity">
    <text evidence="6">Belongs to the HSP33 family.</text>
</comment>
<dbReference type="PANTHER" id="PTHR30111">
    <property type="entry name" value="33 KDA CHAPERONIN"/>
    <property type="match status" value="1"/>
</dbReference>
<accession>A0A150FRM5</accession>
<dbReference type="AlphaFoldDB" id="A0A150FRM5"/>
<dbReference type="SUPFAM" id="SSF118352">
    <property type="entry name" value="HSP33 redox switch-like"/>
    <property type="match status" value="1"/>
</dbReference>
<dbReference type="InterPro" id="IPR000397">
    <property type="entry name" value="Heat_shock_Hsp33"/>
</dbReference>
<dbReference type="EMBL" id="LSFY01000001">
    <property type="protein sequence ID" value="KXZ40267.1"/>
    <property type="molecule type" value="Genomic_DNA"/>
</dbReference>
<proteinExistence type="inferred from homology"/>
<reference evidence="7 9" key="1">
    <citation type="submission" date="2016-02" db="EMBL/GenBank/DDBJ databases">
        <title>Draft genome sequence for Clostridium paradoxum JW-YL-7.</title>
        <authorList>
            <person name="Utturkar S.M."/>
            <person name="Lancaster A."/>
            <person name="Poole F.L."/>
            <person name="Adams M.W."/>
            <person name="Brown S.D."/>
        </authorList>
    </citation>
    <scope>NUCLEOTIDE SEQUENCE [LARGE SCALE GENOMIC DNA]</scope>
    <source>
        <strain evidence="7 9">JW-YL-7</strain>
    </source>
</reference>
<dbReference type="Gene3D" id="3.55.30.10">
    <property type="entry name" value="Hsp33 domain"/>
    <property type="match status" value="1"/>
</dbReference>
<dbReference type="GO" id="GO:0051082">
    <property type="term" value="F:unfolded protein binding"/>
    <property type="evidence" value="ECO:0007669"/>
    <property type="project" value="UniProtKB-UniRule"/>
</dbReference>
<dbReference type="CDD" id="cd00498">
    <property type="entry name" value="Hsp33"/>
    <property type="match status" value="1"/>
</dbReference>
<dbReference type="Pfam" id="PF01430">
    <property type="entry name" value="HSP33"/>
    <property type="match status" value="1"/>
</dbReference>
<dbReference type="GO" id="GO:0005737">
    <property type="term" value="C:cytoplasm"/>
    <property type="evidence" value="ECO:0007669"/>
    <property type="project" value="UniProtKB-SubCell"/>
</dbReference>
<feature type="disulfide bond" description="Redox-active" evidence="6">
    <location>
        <begin position="237"/>
        <end position="239"/>
    </location>
</feature>
<dbReference type="NCBIfam" id="NF001033">
    <property type="entry name" value="PRK00114.1"/>
    <property type="match status" value="1"/>
</dbReference>
<keyword evidence="1 6" id="KW-0963">Cytoplasm</keyword>
<protein>
    <recommendedName>
        <fullName evidence="6">33 kDa chaperonin</fullName>
    </recommendedName>
    <alternativeName>
        <fullName evidence="6">Heat shock protein 33 homolog</fullName>
        <shortName evidence="6">HSP33</shortName>
    </alternativeName>
</protein>
<dbReference type="InterPro" id="IPR016154">
    <property type="entry name" value="Heat_shock_Hsp33_C"/>
</dbReference>
<dbReference type="PATRIC" id="fig|1121328.3.peg.1351"/>
<evidence type="ECO:0000313" key="10">
    <source>
        <dbReference type="Proteomes" id="UP000323392"/>
    </source>
</evidence>
<comment type="caution">
    <text evidence="7">The sequence shown here is derived from an EMBL/GenBank/DDBJ whole genome shotgun (WGS) entry which is preliminary data.</text>
</comment>
<dbReference type="RefSeq" id="WP_066070831.1">
    <property type="nucleotide sequence ID" value="NZ_FRBG01000001.1"/>
</dbReference>
<comment type="PTM">
    <text evidence="6">Under oxidizing conditions two disulfide bonds are formed involving the reactive cysteines. Under reducing conditions zinc is bound to the reactive cysteines and the protein is inactive.</text>
</comment>
<evidence type="ECO:0000256" key="3">
    <source>
        <dbReference type="ARBA" id="ARBA00023157"/>
    </source>
</evidence>
<name>A0A150FRM5_CLOPD</name>
<evidence type="ECO:0000313" key="8">
    <source>
        <dbReference type="EMBL" id="SHK40383.1"/>
    </source>
</evidence>
<dbReference type="Proteomes" id="UP000092605">
    <property type="component" value="Unassembled WGS sequence"/>
</dbReference>
<evidence type="ECO:0000256" key="1">
    <source>
        <dbReference type="ARBA" id="ARBA00022490"/>
    </source>
</evidence>
<dbReference type="OrthoDB" id="9776534at2"/>
<dbReference type="EMBL" id="FRBG01000001">
    <property type="protein sequence ID" value="SHK40383.1"/>
    <property type="molecule type" value="Genomic_DNA"/>
</dbReference>
<evidence type="ECO:0000313" key="7">
    <source>
        <dbReference type="EMBL" id="KXZ40267.1"/>
    </source>
</evidence>
<keyword evidence="2 6" id="KW-0862">Zinc</keyword>
<dbReference type="Gene3D" id="3.90.1280.10">
    <property type="entry name" value="HSP33 redox switch-like"/>
    <property type="match status" value="1"/>
</dbReference>
<evidence type="ECO:0000256" key="5">
    <source>
        <dbReference type="ARBA" id="ARBA00023284"/>
    </source>
</evidence>
<dbReference type="PIRSF" id="PIRSF005261">
    <property type="entry name" value="Heat_shock_Hsp33"/>
    <property type="match status" value="1"/>
</dbReference>
<evidence type="ECO:0000256" key="4">
    <source>
        <dbReference type="ARBA" id="ARBA00023186"/>
    </source>
</evidence>
<dbReference type="GO" id="GO:0044183">
    <property type="term" value="F:protein folding chaperone"/>
    <property type="evidence" value="ECO:0007669"/>
    <property type="project" value="TreeGrafter"/>
</dbReference>
<evidence type="ECO:0000256" key="2">
    <source>
        <dbReference type="ARBA" id="ARBA00022833"/>
    </source>
</evidence>
<evidence type="ECO:0000313" key="9">
    <source>
        <dbReference type="Proteomes" id="UP000092605"/>
    </source>
</evidence>
<keyword evidence="5 6" id="KW-0676">Redox-active center</keyword>
<comment type="function">
    <text evidence="6">Redox regulated molecular chaperone. Protects both thermally unfolding and oxidatively damaged proteins from irreversible aggregation. Plays an important role in the bacterial defense system toward oxidative stress.</text>
</comment>
<keyword evidence="10" id="KW-1185">Reference proteome</keyword>
<dbReference type="STRING" id="1121328.JWYL7_1342"/>
<evidence type="ECO:0000256" key="6">
    <source>
        <dbReference type="HAMAP-Rule" id="MF_00117"/>
    </source>
</evidence>
<dbReference type="HAMAP" id="MF_00117">
    <property type="entry name" value="HslO"/>
    <property type="match status" value="1"/>
</dbReference>
<dbReference type="InterPro" id="IPR016153">
    <property type="entry name" value="Heat_shock_Hsp33_N"/>
</dbReference>
<organism evidence="7 9">
    <name type="scientific">Alkalithermobacter thermoalcaliphilus JW-YL-7 = DSM 7308</name>
    <dbReference type="NCBI Taxonomy" id="1121328"/>
    <lineage>
        <taxon>Bacteria</taxon>
        <taxon>Bacillati</taxon>
        <taxon>Bacillota</taxon>
        <taxon>Clostridia</taxon>
        <taxon>Peptostreptococcales</taxon>
        <taxon>Tepidibacteraceae</taxon>
        <taxon>Alkalithermobacter</taxon>
    </lineage>
</organism>
<feature type="disulfide bond" description="Redox-active" evidence="6">
    <location>
        <begin position="270"/>
        <end position="273"/>
    </location>
</feature>
<dbReference type="GO" id="GO:0042026">
    <property type="term" value="P:protein refolding"/>
    <property type="evidence" value="ECO:0007669"/>
    <property type="project" value="TreeGrafter"/>
</dbReference>
<gene>
    <name evidence="6" type="primary">hslO</name>
    <name evidence="7" type="ORF">JWYL7_1342</name>
    <name evidence="8" type="ORF">SAMN05661008_00179</name>
</gene>
<reference evidence="8 10" key="2">
    <citation type="submission" date="2016-11" db="EMBL/GenBank/DDBJ databases">
        <authorList>
            <person name="Varghese N."/>
            <person name="Submissions S."/>
        </authorList>
    </citation>
    <scope>NUCLEOTIDE SEQUENCE [LARGE SCALE GENOMIC DNA]</scope>
    <source>
        <strain evidence="8 10">DSM 7308</strain>
    </source>
</reference>